<dbReference type="Gene3D" id="1.10.260.40">
    <property type="entry name" value="lambda repressor-like DNA-binding domains"/>
    <property type="match status" value="1"/>
</dbReference>
<gene>
    <name evidence="1" type="ORF">LCGC14_2004300</name>
</gene>
<dbReference type="GO" id="GO:0003677">
    <property type="term" value="F:DNA binding"/>
    <property type="evidence" value="ECO:0007669"/>
    <property type="project" value="InterPro"/>
</dbReference>
<dbReference type="EMBL" id="LAZR01022840">
    <property type="protein sequence ID" value="KKL80483.1"/>
    <property type="molecule type" value="Genomic_DNA"/>
</dbReference>
<name>A0A0F9F2C1_9ZZZZ</name>
<accession>A0A0F9F2C1</accession>
<organism evidence="1">
    <name type="scientific">marine sediment metagenome</name>
    <dbReference type="NCBI Taxonomy" id="412755"/>
    <lineage>
        <taxon>unclassified sequences</taxon>
        <taxon>metagenomes</taxon>
        <taxon>ecological metagenomes</taxon>
    </lineage>
</organism>
<evidence type="ECO:0008006" key="2">
    <source>
        <dbReference type="Google" id="ProtNLM"/>
    </source>
</evidence>
<protein>
    <recommendedName>
        <fullName evidence="2">HTH cro/C1-type domain-containing protein</fullName>
    </recommendedName>
</protein>
<evidence type="ECO:0000313" key="1">
    <source>
        <dbReference type="EMBL" id="KKL80483.1"/>
    </source>
</evidence>
<dbReference type="AlphaFoldDB" id="A0A0F9F2C1"/>
<proteinExistence type="predicted"/>
<sequence>MTPAKFTAALRKLGLNQRQAAIALHIKDEVTVWRMANGKGKRGIPGPVEVAVETMIALQAAQEEIKRLRELVP</sequence>
<dbReference type="InterPro" id="IPR010982">
    <property type="entry name" value="Lambda_DNA-bd_dom_sf"/>
</dbReference>
<reference evidence="1" key="1">
    <citation type="journal article" date="2015" name="Nature">
        <title>Complex archaea that bridge the gap between prokaryotes and eukaryotes.</title>
        <authorList>
            <person name="Spang A."/>
            <person name="Saw J.H."/>
            <person name="Jorgensen S.L."/>
            <person name="Zaremba-Niedzwiedzka K."/>
            <person name="Martijn J."/>
            <person name="Lind A.E."/>
            <person name="van Eijk R."/>
            <person name="Schleper C."/>
            <person name="Guy L."/>
            <person name="Ettema T.J."/>
        </authorList>
    </citation>
    <scope>NUCLEOTIDE SEQUENCE</scope>
</reference>
<comment type="caution">
    <text evidence="1">The sequence shown here is derived from an EMBL/GenBank/DDBJ whole genome shotgun (WGS) entry which is preliminary data.</text>
</comment>